<comment type="caution">
    <text evidence="3">The sequence shown here is derived from an EMBL/GenBank/DDBJ whole genome shotgun (WGS) entry which is preliminary data.</text>
</comment>
<gene>
    <name evidence="3" type="ORF">D9757_012853</name>
</gene>
<evidence type="ECO:0000256" key="1">
    <source>
        <dbReference type="SAM" id="MobiDB-lite"/>
    </source>
</evidence>
<feature type="transmembrane region" description="Helical" evidence="2">
    <location>
        <begin position="217"/>
        <end position="240"/>
    </location>
</feature>
<name>A0A8H5G1L0_9AGAR</name>
<accession>A0A8H5G1L0</accession>
<evidence type="ECO:0000256" key="2">
    <source>
        <dbReference type="SAM" id="Phobius"/>
    </source>
</evidence>
<evidence type="ECO:0000313" key="3">
    <source>
        <dbReference type="EMBL" id="KAF5356636.1"/>
    </source>
</evidence>
<keyword evidence="2" id="KW-0812">Transmembrane</keyword>
<organism evidence="3 4">
    <name type="scientific">Collybiopsis confluens</name>
    <dbReference type="NCBI Taxonomy" id="2823264"/>
    <lineage>
        <taxon>Eukaryota</taxon>
        <taxon>Fungi</taxon>
        <taxon>Dikarya</taxon>
        <taxon>Basidiomycota</taxon>
        <taxon>Agaricomycotina</taxon>
        <taxon>Agaricomycetes</taxon>
        <taxon>Agaricomycetidae</taxon>
        <taxon>Agaricales</taxon>
        <taxon>Marasmiineae</taxon>
        <taxon>Omphalotaceae</taxon>
        <taxon>Collybiopsis</taxon>
    </lineage>
</organism>
<protein>
    <submittedName>
        <fullName evidence="3">Uncharacterized protein</fullName>
    </submittedName>
</protein>
<keyword evidence="2" id="KW-0472">Membrane</keyword>
<feature type="compositionally biased region" description="Polar residues" evidence="1">
    <location>
        <begin position="12"/>
        <end position="27"/>
    </location>
</feature>
<keyword evidence="4" id="KW-1185">Reference proteome</keyword>
<dbReference type="AlphaFoldDB" id="A0A8H5G1L0"/>
<sequence>MSSRASRRTFDRNQSSGGFVAAPSSQGHLREQPHTPQAPVDVRSSRRRGHYGRPQATVAFGAQDFILDGGTVRTGSFCAVSGNHVSQDIPSNSRVVSSTGLSTSDPHPSVLRDYAGSSSSTLPPGVTFREGSFAAVSKHQDIITIDGDVWHRAGTDSTDVLPHQVRLPSVNTQTGTFAPGEYSAVAGYQDSEPMAPDVLMMAQNFHAEGGDFKEGSFCAVAVQYFFAPFILALAVFVFIIRQTVQEAPPPSHNEAAAPTISDVAITFISESVKTQKSTQELSQNVDNAHSENASMIVDAQPEGQPQEGNTVVVSAPSVCEGAKGFTLRGTLVQSAAFTAISGNLSVGYDGHSQEASRIPSNSLRVQHCPSVLRNAVDINIDRDTEVHEVAFTAVDGNVSIRLQRERSGDLALHSGGEGLPDYSESRRL</sequence>
<feature type="region of interest" description="Disordered" evidence="1">
    <location>
        <begin position="1"/>
        <end position="55"/>
    </location>
</feature>
<reference evidence="3 4" key="1">
    <citation type="journal article" date="2020" name="ISME J.">
        <title>Uncovering the hidden diversity of litter-decomposition mechanisms in mushroom-forming fungi.</title>
        <authorList>
            <person name="Floudas D."/>
            <person name="Bentzer J."/>
            <person name="Ahren D."/>
            <person name="Johansson T."/>
            <person name="Persson P."/>
            <person name="Tunlid A."/>
        </authorList>
    </citation>
    <scope>NUCLEOTIDE SEQUENCE [LARGE SCALE GENOMIC DNA]</scope>
    <source>
        <strain evidence="3 4">CBS 406.79</strain>
    </source>
</reference>
<evidence type="ECO:0000313" key="4">
    <source>
        <dbReference type="Proteomes" id="UP000518752"/>
    </source>
</evidence>
<proteinExistence type="predicted"/>
<dbReference type="EMBL" id="JAACJN010000243">
    <property type="protein sequence ID" value="KAF5356636.1"/>
    <property type="molecule type" value="Genomic_DNA"/>
</dbReference>
<dbReference type="Proteomes" id="UP000518752">
    <property type="component" value="Unassembled WGS sequence"/>
</dbReference>
<keyword evidence="2" id="KW-1133">Transmembrane helix</keyword>
<dbReference type="OrthoDB" id="10623962at2759"/>